<comment type="caution">
    <text evidence="1">The sequence shown here is derived from an EMBL/GenBank/DDBJ whole genome shotgun (WGS) entry which is preliminary data.</text>
</comment>
<evidence type="ECO:0000313" key="1">
    <source>
        <dbReference type="EMBL" id="GBP87220.1"/>
    </source>
</evidence>
<proteinExistence type="predicted"/>
<reference evidence="1 2" key="1">
    <citation type="journal article" date="2019" name="Commun. Biol.">
        <title>The bagworm genome reveals a unique fibroin gene that provides high tensile strength.</title>
        <authorList>
            <person name="Kono N."/>
            <person name="Nakamura H."/>
            <person name="Ohtoshi R."/>
            <person name="Tomita M."/>
            <person name="Numata K."/>
            <person name="Arakawa K."/>
        </authorList>
    </citation>
    <scope>NUCLEOTIDE SEQUENCE [LARGE SCALE GENOMIC DNA]</scope>
</reference>
<gene>
    <name evidence="1" type="ORF">EVAR_59116_1</name>
</gene>
<keyword evidence="2" id="KW-1185">Reference proteome</keyword>
<dbReference type="AlphaFoldDB" id="A0A4C1ZHC2"/>
<dbReference type="EMBL" id="BGZK01001845">
    <property type="protein sequence ID" value="GBP87220.1"/>
    <property type="molecule type" value="Genomic_DNA"/>
</dbReference>
<evidence type="ECO:0000313" key="2">
    <source>
        <dbReference type="Proteomes" id="UP000299102"/>
    </source>
</evidence>
<name>A0A4C1ZHC2_EUMVA</name>
<sequence>MIGVLPPWYVKLSAPDVVIATVTAVTSTLRPALASVDGLRSEPLAMNSLSRMRQEILHPLDDLSDICTQDDNVCILSQINFGRREASRPYAAQAPLR</sequence>
<dbReference type="Proteomes" id="UP000299102">
    <property type="component" value="Unassembled WGS sequence"/>
</dbReference>
<protein>
    <submittedName>
        <fullName evidence="1">Uncharacterized protein</fullName>
    </submittedName>
</protein>
<accession>A0A4C1ZHC2</accession>
<organism evidence="1 2">
    <name type="scientific">Eumeta variegata</name>
    <name type="common">Bagworm moth</name>
    <name type="synonym">Eumeta japonica</name>
    <dbReference type="NCBI Taxonomy" id="151549"/>
    <lineage>
        <taxon>Eukaryota</taxon>
        <taxon>Metazoa</taxon>
        <taxon>Ecdysozoa</taxon>
        <taxon>Arthropoda</taxon>
        <taxon>Hexapoda</taxon>
        <taxon>Insecta</taxon>
        <taxon>Pterygota</taxon>
        <taxon>Neoptera</taxon>
        <taxon>Endopterygota</taxon>
        <taxon>Lepidoptera</taxon>
        <taxon>Glossata</taxon>
        <taxon>Ditrysia</taxon>
        <taxon>Tineoidea</taxon>
        <taxon>Psychidae</taxon>
        <taxon>Oiketicinae</taxon>
        <taxon>Eumeta</taxon>
    </lineage>
</organism>